<accession>A0AA88V472</accession>
<proteinExistence type="predicted"/>
<feature type="non-terminal residue" evidence="2">
    <location>
        <position position="113"/>
    </location>
</feature>
<keyword evidence="3" id="KW-1185">Reference proteome</keyword>
<reference evidence="2" key="1">
    <citation type="submission" date="2022-12" db="EMBL/GenBank/DDBJ databases">
        <title>Draft genome assemblies for two species of Escallonia (Escalloniales).</title>
        <authorList>
            <person name="Chanderbali A."/>
            <person name="Dervinis C."/>
            <person name="Anghel I."/>
            <person name="Soltis D."/>
            <person name="Soltis P."/>
            <person name="Zapata F."/>
        </authorList>
    </citation>
    <scope>NUCLEOTIDE SEQUENCE</scope>
    <source>
        <strain evidence="2">UCBG64.0493</strain>
        <tissue evidence="2">Leaf</tissue>
    </source>
</reference>
<dbReference type="GO" id="GO:0030674">
    <property type="term" value="F:protein-macromolecule adaptor activity"/>
    <property type="evidence" value="ECO:0007669"/>
    <property type="project" value="TreeGrafter"/>
</dbReference>
<feature type="compositionally biased region" description="Basic and acidic residues" evidence="1">
    <location>
        <begin position="7"/>
        <end position="22"/>
    </location>
</feature>
<evidence type="ECO:0000313" key="2">
    <source>
        <dbReference type="EMBL" id="KAK3001402.1"/>
    </source>
</evidence>
<feature type="region of interest" description="Disordered" evidence="1">
    <location>
        <begin position="1"/>
        <end position="22"/>
    </location>
</feature>
<dbReference type="EMBL" id="JAVXUP010002791">
    <property type="protein sequence ID" value="KAK3001402.1"/>
    <property type="molecule type" value="Genomic_DNA"/>
</dbReference>
<dbReference type="GO" id="GO:0005778">
    <property type="term" value="C:peroxisomal membrane"/>
    <property type="evidence" value="ECO:0007669"/>
    <property type="project" value="InterPro"/>
</dbReference>
<dbReference type="InterPro" id="IPR006966">
    <property type="entry name" value="Peroxin-3"/>
</dbReference>
<organism evidence="2 3">
    <name type="scientific">Escallonia herrerae</name>
    <dbReference type="NCBI Taxonomy" id="1293975"/>
    <lineage>
        <taxon>Eukaryota</taxon>
        <taxon>Viridiplantae</taxon>
        <taxon>Streptophyta</taxon>
        <taxon>Embryophyta</taxon>
        <taxon>Tracheophyta</taxon>
        <taxon>Spermatophyta</taxon>
        <taxon>Magnoliopsida</taxon>
        <taxon>eudicotyledons</taxon>
        <taxon>Gunneridae</taxon>
        <taxon>Pentapetalae</taxon>
        <taxon>asterids</taxon>
        <taxon>campanulids</taxon>
        <taxon>Escalloniales</taxon>
        <taxon>Escalloniaceae</taxon>
        <taxon>Escallonia</taxon>
    </lineage>
</organism>
<protein>
    <submittedName>
        <fullName evidence="2">Uncharacterized protein</fullName>
    </submittedName>
</protein>
<evidence type="ECO:0000256" key="1">
    <source>
        <dbReference type="SAM" id="MobiDB-lite"/>
    </source>
</evidence>
<dbReference type="PANTHER" id="PTHR28080:SF1">
    <property type="entry name" value="PEROXISOMAL BIOGENESIS FACTOR 3"/>
    <property type="match status" value="1"/>
</dbReference>
<dbReference type="AlphaFoldDB" id="A0AA88V472"/>
<sequence length="113" mass="12735">MSSKSNELNHQDPGDIEGAKEGKEDFLLPRSAEFGHIVDISLKTIVDELMEDIKVQFAESNMILGMPLAKLLPRLGKMGLLEEPSRNRFIQIIRNLPEVDVFFTLLYANMSTS</sequence>
<dbReference type="GO" id="GO:0045046">
    <property type="term" value="P:protein import into peroxisome membrane"/>
    <property type="evidence" value="ECO:0007669"/>
    <property type="project" value="TreeGrafter"/>
</dbReference>
<name>A0AA88V472_9ASTE</name>
<dbReference type="PANTHER" id="PTHR28080">
    <property type="entry name" value="PEROXISOMAL BIOGENESIS FACTOR 3"/>
    <property type="match status" value="1"/>
</dbReference>
<comment type="caution">
    <text evidence="2">The sequence shown here is derived from an EMBL/GenBank/DDBJ whole genome shotgun (WGS) entry which is preliminary data.</text>
</comment>
<gene>
    <name evidence="2" type="ORF">RJ639_022276</name>
</gene>
<evidence type="ECO:0000313" key="3">
    <source>
        <dbReference type="Proteomes" id="UP001188597"/>
    </source>
</evidence>
<dbReference type="Proteomes" id="UP001188597">
    <property type="component" value="Unassembled WGS sequence"/>
</dbReference>